<reference evidence="2" key="1">
    <citation type="journal article" date="2019" name="Int. J. Syst. Evol. Microbiol.">
        <title>The Global Catalogue of Microorganisms (GCM) 10K type strain sequencing project: providing services to taxonomists for standard genome sequencing and annotation.</title>
        <authorList>
            <consortium name="The Broad Institute Genomics Platform"/>
            <consortium name="The Broad Institute Genome Sequencing Center for Infectious Disease"/>
            <person name="Wu L."/>
            <person name="Ma J."/>
        </authorList>
    </citation>
    <scope>NUCLEOTIDE SEQUENCE [LARGE SCALE GENOMIC DNA]</scope>
    <source>
        <strain evidence="2">CGMCC 1.10759</strain>
    </source>
</reference>
<keyword evidence="2" id="KW-1185">Reference proteome</keyword>
<dbReference type="RefSeq" id="WP_380601710.1">
    <property type="nucleotide sequence ID" value="NZ_JBHSDU010000014.1"/>
</dbReference>
<sequence>MSVDMNGSRRFLIEERFNITGRGTVVVIGETTELPVGKTLRATITRPDSSKVTTEAFKEWFIRREQQPLEKEAYLLRGIEKSEIPDGSLVEIEVVK</sequence>
<protein>
    <submittedName>
        <fullName evidence="1">Uncharacterized protein</fullName>
    </submittedName>
</protein>
<evidence type="ECO:0000313" key="2">
    <source>
        <dbReference type="Proteomes" id="UP001595904"/>
    </source>
</evidence>
<accession>A0ABV8SXL4</accession>
<comment type="caution">
    <text evidence="1">The sequence shown here is derived from an EMBL/GenBank/DDBJ whole genome shotgun (WGS) entry which is preliminary data.</text>
</comment>
<evidence type="ECO:0000313" key="1">
    <source>
        <dbReference type="EMBL" id="MFC4312373.1"/>
    </source>
</evidence>
<proteinExistence type="predicted"/>
<dbReference type="Proteomes" id="UP001595904">
    <property type="component" value="Unassembled WGS sequence"/>
</dbReference>
<name>A0ABV8SXL4_9GAMM</name>
<dbReference type="EMBL" id="JBHSDU010000014">
    <property type="protein sequence ID" value="MFC4312373.1"/>
    <property type="molecule type" value="Genomic_DNA"/>
</dbReference>
<organism evidence="1 2">
    <name type="scientific">Steroidobacter flavus</name>
    <dbReference type="NCBI Taxonomy" id="1842136"/>
    <lineage>
        <taxon>Bacteria</taxon>
        <taxon>Pseudomonadati</taxon>
        <taxon>Pseudomonadota</taxon>
        <taxon>Gammaproteobacteria</taxon>
        <taxon>Steroidobacterales</taxon>
        <taxon>Steroidobacteraceae</taxon>
        <taxon>Steroidobacter</taxon>
    </lineage>
</organism>
<gene>
    <name evidence="1" type="ORF">ACFPN2_25040</name>
</gene>